<comment type="similarity">
    <text evidence="10">In the C-terminal section; belongs to the aldose epimerase family.</text>
</comment>
<dbReference type="SUPFAM" id="SSF51735">
    <property type="entry name" value="NAD(P)-binding Rossmann-fold domains"/>
    <property type="match status" value="1"/>
</dbReference>
<sequence>MSQDQEKYCLVTGGAGYIGSHTVVELCDAGYKCIVVDNLCNSNYESISRMELLTGKEIKFAKIDLCDGKALDKLFDEYKIDSVLHFAGLKAVGESTEIPLTYYHNNIVGTLNLLNSMQTHGVKKLVFSSSATVYGDATRFENMIPIPEECPTGPTNPYGKTKLAIEDMMRDLHFSDKSFSFAILRYFNPIGAHPSGVIGEDPLGIPNNLLPYMAQVAIGRREKLYVFGNDYDTVDGTPIRDYIHVVDLAKGHLAALKYLEENPGTCREWNLGTGHGTTVFQMYRAFCDAIGFDFLYEVTGRRDGDVLNLTAKCDRATNELKWQTELDVARACIDLWKWTQDNPFGYQIKGVDAQFFGKPDDYSSRVISLGKGTPFEVKVANLGATIVDIVVNGCSVVASLDSEDEYKDPSNPFFGAIVGPYANRIAKGSFEIDGKKTQLTVSADSANVCHSGKNSYHTKKFLGPIVKNPEPHVWTADFLYVDEEDSEFPAPLYTIVKYRVDSENKTLTTEIESKNLGKVPTPANITNHTYFNLNKFNSPTIKGSKLQLIDNTGLEVTEDLLPTGNTKQYKEVATFKDEPTVLTETGPALDFDFISGLPANLDTRSSPLTPVFKLSNDEAKLALEVATTEPTFQVYTGDYVDVKDKYEKRAGICCEPGRYIDAVNNPQWKSSVILPPGETYAHKFSYTFKDL</sequence>
<keyword evidence="14" id="KW-1185">Reference proteome</keyword>
<accession>S5WA50</accession>
<dbReference type="EMBL" id="CP015055">
    <property type="protein sequence ID" value="QGN14527.1"/>
    <property type="molecule type" value="Genomic_DNA"/>
</dbReference>
<comment type="pathway">
    <text evidence="4">Carbohydrate metabolism; hexose metabolism.</text>
</comment>
<dbReference type="InterPro" id="IPR014718">
    <property type="entry name" value="GH-type_carb-bd"/>
</dbReference>
<organism evidence="12">
    <name type="scientific">Kluyveromyces marxianus</name>
    <name type="common">Yeast</name>
    <name type="synonym">Candida kefyr</name>
    <dbReference type="NCBI Taxonomy" id="4911"/>
    <lineage>
        <taxon>Eukaryota</taxon>
        <taxon>Fungi</taxon>
        <taxon>Dikarya</taxon>
        <taxon>Ascomycota</taxon>
        <taxon>Saccharomycotina</taxon>
        <taxon>Saccharomycetes</taxon>
        <taxon>Saccharomycetales</taxon>
        <taxon>Saccharomycetaceae</taxon>
        <taxon>Kluyveromyces</taxon>
    </lineage>
</organism>
<evidence type="ECO:0000256" key="4">
    <source>
        <dbReference type="ARBA" id="ARBA00005028"/>
    </source>
</evidence>
<dbReference type="GO" id="GO:0005829">
    <property type="term" value="C:cytosol"/>
    <property type="evidence" value="ECO:0007669"/>
    <property type="project" value="TreeGrafter"/>
</dbReference>
<dbReference type="Gene3D" id="2.70.98.10">
    <property type="match status" value="1"/>
</dbReference>
<dbReference type="InterPro" id="IPR036291">
    <property type="entry name" value="NAD(P)-bd_dom_sf"/>
</dbReference>
<dbReference type="EMBL" id="KC900082">
    <property type="protein sequence ID" value="AGS77200.1"/>
    <property type="molecule type" value="Genomic_DNA"/>
</dbReference>
<dbReference type="AlphaFoldDB" id="S5WA50"/>
<reference evidence="13" key="3">
    <citation type="submission" date="2019-11" db="EMBL/GenBank/DDBJ databases">
        <authorList>
            <person name="Lu H."/>
        </authorList>
    </citation>
    <scope>NUCLEOTIDE SEQUENCE</scope>
    <source>
        <strain evidence="13">FIM1</strain>
    </source>
</reference>
<dbReference type="GO" id="GO:0003978">
    <property type="term" value="F:UDP-glucose 4-epimerase activity"/>
    <property type="evidence" value="ECO:0007669"/>
    <property type="project" value="UniProtKB-EC"/>
</dbReference>
<evidence type="ECO:0000256" key="2">
    <source>
        <dbReference type="ARBA" id="ARBA00001911"/>
    </source>
</evidence>
<evidence type="ECO:0000313" key="13">
    <source>
        <dbReference type="EMBL" id="QGN14527.1"/>
    </source>
</evidence>
<reference evidence="12" key="1">
    <citation type="submission" date="2013-04" db="EMBL/GenBank/DDBJ databases">
        <title>Cloning, characterization and disruption of Gal10 gene from Kluyveromyces marxianus KM.</title>
        <authorList>
            <person name="Abdollahi Mamoudan S."/>
            <person name="Raoufi Z."/>
        </authorList>
    </citation>
    <scope>NUCLEOTIDE SEQUENCE</scope>
    <source>
        <strain evidence="12">KM</strain>
    </source>
</reference>
<dbReference type="NCBIfam" id="NF007956">
    <property type="entry name" value="PRK10675.1"/>
    <property type="match status" value="1"/>
</dbReference>
<dbReference type="InterPro" id="IPR018052">
    <property type="entry name" value="Ald1_epimerase_CS"/>
</dbReference>
<dbReference type="PROSITE" id="PS00545">
    <property type="entry name" value="ALDOSE_1_EPIMERASE"/>
    <property type="match status" value="1"/>
</dbReference>
<dbReference type="InterPro" id="IPR001509">
    <property type="entry name" value="Epimerase_deHydtase"/>
</dbReference>
<evidence type="ECO:0000256" key="7">
    <source>
        <dbReference type="ARBA" id="ARBA00023235"/>
    </source>
</evidence>
<dbReference type="InterPro" id="IPR011013">
    <property type="entry name" value="Gal_mutarotase_sf_dom"/>
</dbReference>
<comment type="similarity">
    <text evidence="9">In the N-terminal section; belongs to the NAD(P)-dependent epimerase/dehydratase family.</text>
</comment>
<comment type="pathway">
    <text evidence="3">Carbohydrate metabolism; galactose metabolism.</text>
</comment>
<protein>
    <submittedName>
        <fullName evidence="12">UDP-glucose 4-epimerase</fullName>
    </submittedName>
</protein>
<evidence type="ECO:0000256" key="9">
    <source>
        <dbReference type="ARBA" id="ARBA00037955"/>
    </source>
</evidence>
<dbReference type="VEuPathDB" id="FungiDB:KLMA_20332"/>
<comment type="function">
    <text evidence="8">Mutarotase converts alpha-aldose to the beta-anomer. It is active on D-glucose, L-arabinose, D-xylose, D-galactose, maltose and lactose.</text>
</comment>
<dbReference type="Pfam" id="PF01263">
    <property type="entry name" value="Aldose_epim"/>
    <property type="match status" value="1"/>
</dbReference>
<evidence type="ECO:0000259" key="11">
    <source>
        <dbReference type="Pfam" id="PF01370"/>
    </source>
</evidence>
<dbReference type="Gene3D" id="3.40.50.720">
    <property type="entry name" value="NAD(P)-binding Rossmann-like Domain"/>
    <property type="match status" value="1"/>
</dbReference>
<evidence type="ECO:0000256" key="10">
    <source>
        <dbReference type="ARBA" id="ARBA00038238"/>
    </source>
</evidence>
<dbReference type="PANTHER" id="PTHR43725">
    <property type="entry name" value="UDP-GLUCOSE 4-EPIMERASE"/>
    <property type="match status" value="1"/>
</dbReference>
<dbReference type="OrthoDB" id="9402762at2759"/>
<dbReference type="NCBIfam" id="TIGR01179">
    <property type="entry name" value="galE"/>
    <property type="match status" value="1"/>
</dbReference>
<keyword evidence="5" id="KW-0520">NAD</keyword>
<comment type="cofactor">
    <cofactor evidence="2">
        <name>NAD(+)</name>
        <dbReference type="ChEBI" id="CHEBI:57540"/>
    </cofactor>
</comment>
<dbReference type="SUPFAM" id="SSF74650">
    <property type="entry name" value="Galactose mutarotase-like"/>
    <property type="match status" value="1"/>
</dbReference>
<dbReference type="GO" id="GO:0006012">
    <property type="term" value="P:galactose metabolic process"/>
    <property type="evidence" value="ECO:0007669"/>
    <property type="project" value="UniProtKB-KW"/>
</dbReference>
<dbReference type="CDD" id="cd05247">
    <property type="entry name" value="UDP_G4E_1_SDR_e"/>
    <property type="match status" value="1"/>
</dbReference>
<dbReference type="Proteomes" id="UP000422736">
    <property type="component" value="Chromosome 2"/>
</dbReference>
<proteinExistence type="inferred from homology"/>
<dbReference type="InterPro" id="IPR005886">
    <property type="entry name" value="UDP_G4E"/>
</dbReference>
<gene>
    <name evidence="12" type="primary">Gal10</name>
    <name evidence="13" type="synonym">GAL10</name>
    <name evidence="13" type="ORF">FIM1_1189</name>
</gene>
<keyword evidence="7" id="KW-0413">Isomerase</keyword>
<dbReference type="InterPro" id="IPR008183">
    <property type="entry name" value="Aldose_1/G6P_1-epimerase"/>
</dbReference>
<feature type="domain" description="NAD-dependent epimerase/dehydratase" evidence="11">
    <location>
        <begin position="10"/>
        <end position="263"/>
    </location>
</feature>
<reference evidence="13 14" key="2">
    <citation type="submission" date="2016-03" db="EMBL/GenBank/DDBJ databases">
        <title>How can Kluyveromyces marxianus grow so fast - potential evolutionary course in Saccharomyces Complex revealed by comparative genomics.</title>
        <authorList>
            <person name="Mo W."/>
            <person name="Lu W."/>
            <person name="Yang X."/>
            <person name="Qi J."/>
            <person name="Lv H."/>
        </authorList>
    </citation>
    <scope>NUCLEOTIDE SEQUENCE [LARGE SCALE GENOMIC DNA]</scope>
    <source>
        <strain evidence="13 14">FIM1</strain>
    </source>
</reference>
<name>S5WA50_KLUMA</name>
<dbReference type="Gene3D" id="3.90.25.10">
    <property type="entry name" value="UDP-galactose 4-epimerase, domain 1"/>
    <property type="match status" value="1"/>
</dbReference>
<evidence type="ECO:0000313" key="14">
    <source>
        <dbReference type="Proteomes" id="UP000422736"/>
    </source>
</evidence>
<evidence type="ECO:0000256" key="8">
    <source>
        <dbReference type="ARBA" id="ARBA00037676"/>
    </source>
</evidence>
<keyword evidence="6" id="KW-0119">Carbohydrate metabolism</keyword>
<evidence type="ECO:0000313" key="12">
    <source>
        <dbReference type="EMBL" id="AGS77200.1"/>
    </source>
</evidence>
<dbReference type="Pfam" id="PF01370">
    <property type="entry name" value="Epimerase"/>
    <property type="match status" value="1"/>
</dbReference>
<dbReference type="GO" id="GO:0030246">
    <property type="term" value="F:carbohydrate binding"/>
    <property type="evidence" value="ECO:0007669"/>
    <property type="project" value="InterPro"/>
</dbReference>
<evidence type="ECO:0000256" key="1">
    <source>
        <dbReference type="ARBA" id="ARBA00000083"/>
    </source>
</evidence>
<evidence type="ECO:0000256" key="3">
    <source>
        <dbReference type="ARBA" id="ARBA00004947"/>
    </source>
</evidence>
<evidence type="ECO:0000256" key="6">
    <source>
        <dbReference type="ARBA" id="ARBA00023144"/>
    </source>
</evidence>
<keyword evidence="6" id="KW-0299">Galactose metabolism</keyword>
<dbReference type="PANTHER" id="PTHR43725:SF47">
    <property type="entry name" value="UDP-GLUCOSE 4-EPIMERASE"/>
    <property type="match status" value="1"/>
</dbReference>
<evidence type="ECO:0000256" key="5">
    <source>
        <dbReference type="ARBA" id="ARBA00023027"/>
    </source>
</evidence>
<comment type="catalytic activity">
    <reaction evidence="1">
        <text>UDP-alpha-D-glucose = UDP-alpha-D-galactose</text>
        <dbReference type="Rhea" id="RHEA:22168"/>
        <dbReference type="ChEBI" id="CHEBI:58885"/>
        <dbReference type="ChEBI" id="CHEBI:66914"/>
        <dbReference type="EC" id="5.1.3.2"/>
    </reaction>
</comment>